<keyword evidence="3" id="KW-1185">Reference proteome</keyword>
<protein>
    <recommendedName>
        <fullName evidence="4">NEDD4-binding protein 2-like 1</fullName>
    </recommendedName>
</protein>
<evidence type="ECO:0000256" key="1">
    <source>
        <dbReference type="SAM" id="MobiDB-lite"/>
    </source>
</evidence>
<dbReference type="InterPro" id="IPR027417">
    <property type="entry name" value="P-loop_NTPase"/>
</dbReference>
<dbReference type="PANTHER" id="PTHR13308">
    <property type="entry name" value="NEDD4-BINDING PROTEIN 2-LIKE 1"/>
    <property type="match status" value="1"/>
</dbReference>
<dbReference type="STRING" id="137246.A0A401S849"/>
<evidence type="ECO:0008006" key="4">
    <source>
        <dbReference type="Google" id="ProtNLM"/>
    </source>
</evidence>
<dbReference type="Pfam" id="PF13671">
    <property type="entry name" value="AAA_33"/>
    <property type="match status" value="1"/>
</dbReference>
<name>A0A401S849_CHIPU</name>
<feature type="compositionally biased region" description="Basic residues" evidence="1">
    <location>
        <begin position="18"/>
        <end position="27"/>
    </location>
</feature>
<accession>A0A401S849</accession>
<dbReference type="AlphaFoldDB" id="A0A401S849"/>
<comment type="caution">
    <text evidence="2">The sequence shown here is derived from an EMBL/GenBank/DDBJ whole genome shotgun (WGS) entry which is preliminary data.</text>
</comment>
<dbReference type="PANTHER" id="PTHR13308:SF5">
    <property type="entry name" value="NEDD4-BINDING PROTEIN 2-LIKE 1"/>
    <property type="match status" value="1"/>
</dbReference>
<sequence>MSAESLAQSFQKLSLQRPGRRPPRGPRHIRKRLYLLRGLPGSGKTTLARNLKHQFRGAVILSTDDYFIREDGSYLFQKYLLDEAHEWNHERAKSAMRQGRSPIIIDNTNTEAWEMKPYVNMARENGYEVKFREPDTPWKFDIRKLTRINSHGVPRETIERMKERYERNITIDKVLRAEREA</sequence>
<feature type="compositionally biased region" description="Polar residues" evidence="1">
    <location>
        <begin position="1"/>
        <end position="14"/>
    </location>
</feature>
<reference evidence="2 3" key="1">
    <citation type="journal article" date="2018" name="Nat. Ecol. Evol.">
        <title>Shark genomes provide insights into elasmobranch evolution and the origin of vertebrates.</title>
        <authorList>
            <person name="Hara Y"/>
            <person name="Yamaguchi K"/>
            <person name="Onimaru K"/>
            <person name="Kadota M"/>
            <person name="Koyanagi M"/>
            <person name="Keeley SD"/>
            <person name="Tatsumi K"/>
            <person name="Tanaka K"/>
            <person name="Motone F"/>
            <person name="Kageyama Y"/>
            <person name="Nozu R"/>
            <person name="Adachi N"/>
            <person name="Nishimura O"/>
            <person name="Nakagawa R"/>
            <person name="Tanegashima C"/>
            <person name="Kiyatake I"/>
            <person name="Matsumoto R"/>
            <person name="Murakumo K"/>
            <person name="Nishida K"/>
            <person name="Terakita A"/>
            <person name="Kuratani S"/>
            <person name="Sato K"/>
            <person name="Hyodo S Kuraku.S."/>
        </authorList>
    </citation>
    <scope>NUCLEOTIDE SEQUENCE [LARGE SCALE GENOMIC DNA]</scope>
</reference>
<dbReference type="EMBL" id="BEZZ01000129">
    <property type="protein sequence ID" value="GCC26574.1"/>
    <property type="molecule type" value="Genomic_DNA"/>
</dbReference>
<dbReference type="OrthoDB" id="3231855at2759"/>
<feature type="region of interest" description="Disordered" evidence="1">
    <location>
        <begin position="1"/>
        <end position="27"/>
    </location>
</feature>
<evidence type="ECO:0000313" key="2">
    <source>
        <dbReference type="EMBL" id="GCC26574.1"/>
    </source>
</evidence>
<organism evidence="2 3">
    <name type="scientific">Chiloscyllium punctatum</name>
    <name type="common">Brownbanded bambooshark</name>
    <name type="synonym">Hemiscyllium punctatum</name>
    <dbReference type="NCBI Taxonomy" id="137246"/>
    <lineage>
        <taxon>Eukaryota</taxon>
        <taxon>Metazoa</taxon>
        <taxon>Chordata</taxon>
        <taxon>Craniata</taxon>
        <taxon>Vertebrata</taxon>
        <taxon>Chondrichthyes</taxon>
        <taxon>Elasmobranchii</taxon>
        <taxon>Galeomorphii</taxon>
        <taxon>Galeoidea</taxon>
        <taxon>Orectolobiformes</taxon>
        <taxon>Hemiscylliidae</taxon>
        <taxon>Chiloscyllium</taxon>
    </lineage>
</organism>
<gene>
    <name evidence="2" type="ORF">chiPu_0004991</name>
</gene>
<evidence type="ECO:0000313" key="3">
    <source>
        <dbReference type="Proteomes" id="UP000287033"/>
    </source>
</evidence>
<dbReference type="SUPFAM" id="SSF52540">
    <property type="entry name" value="P-loop containing nucleoside triphosphate hydrolases"/>
    <property type="match status" value="1"/>
</dbReference>
<dbReference type="Gene3D" id="3.40.50.300">
    <property type="entry name" value="P-loop containing nucleotide triphosphate hydrolases"/>
    <property type="match status" value="1"/>
</dbReference>
<proteinExistence type="predicted"/>
<dbReference type="Proteomes" id="UP000287033">
    <property type="component" value="Unassembled WGS sequence"/>
</dbReference>
<dbReference type="OMA" id="GYWNTYS"/>
<dbReference type="InterPro" id="IPR026302">
    <property type="entry name" value="NEDD4-bd_p2"/>
</dbReference>